<evidence type="ECO:0000313" key="2">
    <source>
        <dbReference type="Proteomes" id="UP000653480"/>
    </source>
</evidence>
<dbReference type="EMBL" id="BMMN01000001">
    <property type="protein sequence ID" value="GGN97485.1"/>
    <property type="molecule type" value="Genomic_DNA"/>
</dbReference>
<protein>
    <submittedName>
        <fullName evidence="1">Uncharacterized protein</fullName>
    </submittedName>
</protein>
<proteinExistence type="predicted"/>
<sequence length="179" mass="19324">MAGPVLGVELPGPLSDERLGVLRRMLSHISDRFVEERPGHFDLSVVAESLGVVDLDQERSRPFLVITAGPGVGDEETFEAEHADLPNLEPVIGFTPTHDVSIIAMCNGRVDHMVTALLTAEVMALVDGVVSIEIHHWQAPAIRDLPGLIAITPGPVCTAYGTSELVRAWVAHPNFQLVK</sequence>
<accession>A0A8H9GU33</accession>
<comment type="caution">
    <text evidence="1">The sequence shown here is derived from an EMBL/GenBank/DDBJ whole genome shotgun (WGS) entry which is preliminary data.</text>
</comment>
<evidence type="ECO:0000313" key="1">
    <source>
        <dbReference type="EMBL" id="GGN97485.1"/>
    </source>
</evidence>
<gene>
    <name evidence="1" type="ORF">GCM10011574_01120</name>
</gene>
<reference evidence="1" key="2">
    <citation type="submission" date="2020-09" db="EMBL/GenBank/DDBJ databases">
        <authorList>
            <person name="Sun Q."/>
            <person name="Zhou Y."/>
        </authorList>
    </citation>
    <scope>NUCLEOTIDE SEQUENCE</scope>
    <source>
        <strain evidence="1">CGMCC 4.7138</strain>
    </source>
</reference>
<reference evidence="1" key="1">
    <citation type="journal article" date="2014" name="Int. J. Syst. Evol. Microbiol.">
        <title>Complete genome sequence of Corynebacterium casei LMG S-19264T (=DSM 44701T), isolated from a smear-ripened cheese.</title>
        <authorList>
            <consortium name="US DOE Joint Genome Institute (JGI-PGF)"/>
            <person name="Walter F."/>
            <person name="Albersmeier A."/>
            <person name="Kalinowski J."/>
            <person name="Ruckert C."/>
        </authorList>
    </citation>
    <scope>NUCLEOTIDE SEQUENCE</scope>
    <source>
        <strain evidence="1">CGMCC 4.7138</strain>
    </source>
</reference>
<keyword evidence="2" id="KW-1185">Reference proteome</keyword>
<name>A0A8H9GU33_9ACTN</name>
<dbReference type="InterPro" id="IPR045948">
    <property type="entry name" value="DUF6368"/>
</dbReference>
<organism evidence="1 2">
    <name type="scientific">Microbispora bryophytorum</name>
    <dbReference type="NCBI Taxonomy" id="1460882"/>
    <lineage>
        <taxon>Bacteria</taxon>
        <taxon>Bacillati</taxon>
        <taxon>Actinomycetota</taxon>
        <taxon>Actinomycetes</taxon>
        <taxon>Streptosporangiales</taxon>
        <taxon>Streptosporangiaceae</taxon>
        <taxon>Microbispora</taxon>
    </lineage>
</organism>
<dbReference type="RefSeq" id="WP_268239417.1">
    <property type="nucleotide sequence ID" value="NZ_BMMN01000001.1"/>
</dbReference>
<dbReference type="Proteomes" id="UP000653480">
    <property type="component" value="Unassembled WGS sequence"/>
</dbReference>
<dbReference type="AlphaFoldDB" id="A0A8H9GU33"/>
<dbReference type="Pfam" id="PF19895">
    <property type="entry name" value="DUF6368"/>
    <property type="match status" value="1"/>
</dbReference>